<dbReference type="Proteomes" id="UP000649617">
    <property type="component" value="Unassembled WGS sequence"/>
</dbReference>
<dbReference type="EMBL" id="CAJNIZ010006224">
    <property type="protein sequence ID" value="CAE7248122.1"/>
    <property type="molecule type" value="Genomic_DNA"/>
</dbReference>
<accession>A0A812LL72</accession>
<evidence type="ECO:0000313" key="3">
    <source>
        <dbReference type="Proteomes" id="UP000649617"/>
    </source>
</evidence>
<sequence length="202" mass="22626">VPAEHTHEMLYLMLGLACVNTVVFLAFRALDSQSPTLEKARMRFGEPIMRAVGRGSYDIEISEIQVANLFMAGQVYLSVHVGDCQEMSAHAAPSNGLVRFQDCLRFRLRSVDREPCVFRLLAAGDRLQAPLAELKLTAQDVLRRVRSKHGQQYFSFRMSMEDRQSTGRLSGPGLQLAMRIRQLESSKAAALRRPPLGLPRLA</sequence>
<feature type="transmembrane region" description="Helical" evidence="1">
    <location>
        <begin position="12"/>
        <end position="30"/>
    </location>
</feature>
<keyword evidence="1" id="KW-0472">Membrane</keyword>
<evidence type="ECO:0000256" key="1">
    <source>
        <dbReference type="SAM" id="Phobius"/>
    </source>
</evidence>
<protein>
    <submittedName>
        <fullName evidence="2">Uncharacterized protein</fullName>
    </submittedName>
</protein>
<feature type="non-terminal residue" evidence="2">
    <location>
        <position position="1"/>
    </location>
</feature>
<dbReference type="OrthoDB" id="10347317at2759"/>
<organism evidence="2 3">
    <name type="scientific">Symbiodinium pilosum</name>
    <name type="common">Dinoflagellate</name>
    <dbReference type="NCBI Taxonomy" id="2952"/>
    <lineage>
        <taxon>Eukaryota</taxon>
        <taxon>Sar</taxon>
        <taxon>Alveolata</taxon>
        <taxon>Dinophyceae</taxon>
        <taxon>Suessiales</taxon>
        <taxon>Symbiodiniaceae</taxon>
        <taxon>Symbiodinium</taxon>
    </lineage>
</organism>
<name>A0A812LL72_SYMPI</name>
<evidence type="ECO:0000313" key="2">
    <source>
        <dbReference type="EMBL" id="CAE7248122.1"/>
    </source>
</evidence>
<keyword evidence="1" id="KW-1133">Transmembrane helix</keyword>
<proteinExistence type="predicted"/>
<dbReference type="AlphaFoldDB" id="A0A812LL72"/>
<comment type="caution">
    <text evidence="2">The sequence shown here is derived from an EMBL/GenBank/DDBJ whole genome shotgun (WGS) entry which is preliminary data.</text>
</comment>
<gene>
    <name evidence="2" type="ORF">SPIL2461_LOCUS4631</name>
</gene>
<keyword evidence="1" id="KW-0812">Transmembrane</keyword>
<reference evidence="2" key="1">
    <citation type="submission" date="2021-02" db="EMBL/GenBank/DDBJ databases">
        <authorList>
            <person name="Dougan E. K."/>
            <person name="Rhodes N."/>
            <person name="Thang M."/>
            <person name="Chan C."/>
        </authorList>
    </citation>
    <scope>NUCLEOTIDE SEQUENCE</scope>
</reference>
<keyword evidence="3" id="KW-1185">Reference proteome</keyword>